<dbReference type="Gene3D" id="3.40.30.10">
    <property type="entry name" value="Glutaredoxin"/>
    <property type="match status" value="1"/>
</dbReference>
<feature type="non-terminal residue" evidence="1">
    <location>
        <position position="265"/>
    </location>
</feature>
<organism evidence="1">
    <name type="scientific">marine sediment metagenome</name>
    <dbReference type="NCBI Taxonomy" id="412755"/>
    <lineage>
        <taxon>unclassified sequences</taxon>
        <taxon>metagenomes</taxon>
        <taxon>ecological metagenomes</taxon>
    </lineage>
</organism>
<dbReference type="AlphaFoldDB" id="X0VGX3"/>
<gene>
    <name evidence="1" type="ORF">S01H1_43280</name>
</gene>
<dbReference type="SUPFAM" id="SSF52833">
    <property type="entry name" value="Thioredoxin-like"/>
    <property type="match status" value="1"/>
</dbReference>
<protein>
    <recommendedName>
        <fullName evidence="2">Thioredoxin domain-containing protein</fullName>
    </recommendedName>
</protein>
<feature type="non-terminal residue" evidence="1">
    <location>
        <position position="1"/>
    </location>
</feature>
<comment type="caution">
    <text evidence="1">The sequence shown here is derived from an EMBL/GenBank/DDBJ whole genome shotgun (WGS) entry which is preliminary data.</text>
</comment>
<reference evidence="1" key="1">
    <citation type="journal article" date="2014" name="Front. Microbiol.">
        <title>High frequency of phylogenetically diverse reductive dehalogenase-homologous genes in deep subseafloor sedimentary metagenomes.</title>
        <authorList>
            <person name="Kawai M."/>
            <person name="Futagami T."/>
            <person name="Toyoda A."/>
            <person name="Takaki Y."/>
            <person name="Nishi S."/>
            <person name="Hori S."/>
            <person name="Arai W."/>
            <person name="Tsubouchi T."/>
            <person name="Morono Y."/>
            <person name="Uchiyama I."/>
            <person name="Ito T."/>
            <person name="Fujiyama A."/>
            <person name="Inagaki F."/>
            <person name="Takami H."/>
        </authorList>
    </citation>
    <scope>NUCLEOTIDE SEQUENCE</scope>
    <source>
        <strain evidence="1">Expedition CK06-06</strain>
    </source>
</reference>
<dbReference type="SUPFAM" id="SSF160387">
    <property type="entry name" value="NosL/MerB-like"/>
    <property type="match status" value="1"/>
</dbReference>
<name>X0VGX3_9ZZZZ</name>
<evidence type="ECO:0000313" key="1">
    <source>
        <dbReference type="EMBL" id="GAF99800.1"/>
    </source>
</evidence>
<dbReference type="CDD" id="cd02947">
    <property type="entry name" value="TRX_family"/>
    <property type="match status" value="1"/>
</dbReference>
<dbReference type="EMBL" id="BARS01027565">
    <property type="protein sequence ID" value="GAF99800.1"/>
    <property type="molecule type" value="Genomic_DNA"/>
</dbReference>
<sequence>LKELKTEYKGRLGVAFIDIWKKPDEAKKYGIKIIPTQIFFDASGKELFRHEGFFSKEDILAKWKEFGFEFSVAKTPEFNRLEPAAPDTRGKDQVCYMCDGDIDSKTLVTVKTEKGDVRLCSPHCYFIMYSCLTEDKTDFEKKVMVTDFTSGDPVPLIKTSFLVGTNKNGRPVIQAYANTEKAGRTQKVSGGNIFTLEALKQNELSHRCGFCDRACYPQDAAKVFVSGIATWGCCSHCALGVAARTGKDIEVREKDRLTGEPIVVK</sequence>
<evidence type="ECO:0008006" key="2">
    <source>
        <dbReference type="Google" id="ProtNLM"/>
    </source>
</evidence>
<dbReference type="InterPro" id="IPR036249">
    <property type="entry name" value="Thioredoxin-like_sf"/>
</dbReference>
<accession>X0VGX3</accession>
<proteinExistence type="predicted"/>